<dbReference type="PANTHER" id="PTHR13812">
    <property type="entry name" value="KETIMINE REDUCTASE MU-CRYSTALLIN"/>
    <property type="match status" value="1"/>
</dbReference>
<dbReference type="InterPro" id="IPR023401">
    <property type="entry name" value="ODC_N"/>
</dbReference>
<dbReference type="EMBL" id="LN890542">
    <property type="protein sequence ID" value="CUS21059.1"/>
    <property type="molecule type" value="Genomic_DNA"/>
</dbReference>
<dbReference type="OrthoDB" id="41492at2759"/>
<dbReference type="SUPFAM" id="SSF51735">
    <property type="entry name" value="NAD(P)-binding Rossmann-fold domains"/>
    <property type="match status" value="1"/>
</dbReference>
<accession>A0A0P1KQH7</accession>
<dbReference type="Gene3D" id="3.40.50.720">
    <property type="entry name" value="NAD(P)-binding Rossmann-like Domain"/>
    <property type="match status" value="1"/>
</dbReference>
<reference evidence="3" key="1">
    <citation type="submission" date="2015-10" db="EMBL/GenBank/DDBJ databases">
        <authorList>
            <person name="Devillers H."/>
        </authorList>
    </citation>
    <scope>NUCLEOTIDE SEQUENCE [LARGE SCALE GENOMIC DNA]</scope>
</reference>
<evidence type="ECO:0000313" key="2">
    <source>
        <dbReference type="EMBL" id="CUS21059.1"/>
    </source>
</evidence>
<sequence>MSSAIIQDAQVQKHFLNVSHKALCRYIDQLQIALHRYSSHHEIIPPRLVDTTMNGSTTHLIMPVLDDVFSGLKWLGYNPQGGLGFVGAVTVTDPSSGSLIGVVQAKQLTGVRTALASCIGIRNELSAFKKKTSITVFGTGLQSFWHVFVCAKLLEGRDIAVNVIYRSSPMDTTLLKDHLPSLKVAQFQLSDTAQVRNKVSESNIIFGCVPSTEPSILQEYLEASSVPEYTYISLIGSYKSHMHECDSALVEQFKQQNVQILVDSKEHTLIEAGELIDANVEPTQLLEIGNLELNKPPPKSKCKNGKLVTLCKIVGLAIMDVSMAKTLLADLSN</sequence>
<protein>
    <submittedName>
        <fullName evidence="2">LAQU0S02e04918g1_1</fullName>
    </submittedName>
</protein>
<dbReference type="Gene3D" id="3.30.1780.10">
    <property type="entry name" value="ornithine cyclodeaminase, domain 1"/>
    <property type="match status" value="1"/>
</dbReference>
<evidence type="ECO:0000313" key="3">
    <source>
        <dbReference type="Proteomes" id="UP000236544"/>
    </source>
</evidence>
<dbReference type="PANTHER" id="PTHR13812:SF19">
    <property type="entry name" value="KETIMINE REDUCTASE MU-CRYSTALLIN"/>
    <property type="match status" value="1"/>
</dbReference>
<name>A0A0P1KQH7_9SACH</name>
<organism evidence="2 3">
    <name type="scientific">Lachancea quebecensis</name>
    <dbReference type="NCBI Taxonomy" id="1654605"/>
    <lineage>
        <taxon>Eukaryota</taxon>
        <taxon>Fungi</taxon>
        <taxon>Dikarya</taxon>
        <taxon>Ascomycota</taxon>
        <taxon>Saccharomycotina</taxon>
        <taxon>Saccharomycetes</taxon>
        <taxon>Saccharomycetales</taxon>
        <taxon>Saccharomycetaceae</taxon>
        <taxon>Lachancea</taxon>
    </lineage>
</organism>
<dbReference type="GO" id="GO:0005737">
    <property type="term" value="C:cytoplasm"/>
    <property type="evidence" value="ECO:0007669"/>
    <property type="project" value="TreeGrafter"/>
</dbReference>
<dbReference type="AlphaFoldDB" id="A0A0P1KQH7"/>
<dbReference type="InterPro" id="IPR003462">
    <property type="entry name" value="ODC_Mu_crystall"/>
</dbReference>
<comment type="similarity">
    <text evidence="1">Belongs to the ornithine cyclodeaminase/mu-crystallin family.</text>
</comment>
<evidence type="ECO:0000256" key="1">
    <source>
        <dbReference type="ARBA" id="ARBA00008903"/>
    </source>
</evidence>
<keyword evidence="3" id="KW-1185">Reference proteome</keyword>
<dbReference type="Pfam" id="PF02423">
    <property type="entry name" value="OCD_Mu_crystall"/>
    <property type="match status" value="1"/>
</dbReference>
<gene>
    <name evidence="2" type="ORF">LAQU0_S02e04918g</name>
</gene>
<dbReference type="InterPro" id="IPR036291">
    <property type="entry name" value="NAD(P)-bd_dom_sf"/>
</dbReference>
<proteinExistence type="inferred from homology"/>
<dbReference type="Proteomes" id="UP000236544">
    <property type="component" value="Unassembled WGS sequence"/>
</dbReference>